<dbReference type="Pfam" id="PF02803">
    <property type="entry name" value="Thiolase_C"/>
    <property type="match status" value="1"/>
</dbReference>
<dbReference type="InterPro" id="IPR020610">
    <property type="entry name" value="Thiolase_AS"/>
</dbReference>
<dbReference type="EMBL" id="JAZHOG010000005">
    <property type="protein sequence ID" value="MEJ8567750.1"/>
    <property type="molecule type" value="Genomic_DNA"/>
</dbReference>
<dbReference type="PANTHER" id="PTHR42689:SF1">
    <property type="entry name" value="ACETYL-COA ACYLTRANSFERASE FADA2 (3-KETOACYL-COA THIOLASE) (BETA-KETOTHIOLASE)-RELATED"/>
    <property type="match status" value="1"/>
</dbReference>
<dbReference type="PANTHER" id="PTHR42689">
    <property type="entry name" value="ACETYL-COA ACYLTRANSFERASE FADA2 (3-KETOACYL-COA THIOLASE) (BETA-KETOTHIOLASE)-RELATED"/>
    <property type="match status" value="1"/>
</dbReference>
<feature type="domain" description="Thiolase C-terminal" evidence="7">
    <location>
        <begin position="285"/>
        <end position="417"/>
    </location>
</feature>
<accession>A0AAW9RG05</accession>
<feature type="active site" description="Proton acceptor" evidence="4">
    <location>
        <position position="404"/>
    </location>
</feature>
<dbReference type="GO" id="GO:0003988">
    <property type="term" value="F:acetyl-CoA C-acyltransferase activity"/>
    <property type="evidence" value="ECO:0007669"/>
    <property type="project" value="UniProtKB-EC"/>
</dbReference>
<feature type="active site" description="Proton acceptor" evidence="4">
    <location>
        <position position="374"/>
    </location>
</feature>
<dbReference type="PROSITE" id="PS00099">
    <property type="entry name" value="THIOLASE_3"/>
    <property type="match status" value="1"/>
</dbReference>
<keyword evidence="2 5" id="KW-0808">Transferase</keyword>
<dbReference type="InterPro" id="IPR016039">
    <property type="entry name" value="Thiolase-like"/>
</dbReference>
<comment type="caution">
    <text evidence="8">The sequence shown here is derived from an EMBL/GenBank/DDBJ whole genome shotgun (WGS) entry which is preliminary data.</text>
</comment>
<dbReference type="Pfam" id="PF00108">
    <property type="entry name" value="Thiolase_N"/>
    <property type="match status" value="1"/>
</dbReference>
<gene>
    <name evidence="8" type="ORF">V3330_08950</name>
</gene>
<dbReference type="Gene3D" id="3.40.47.10">
    <property type="match status" value="1"/>
</dbReference>
<name>A0AAW9RG05_9GAMM</name>
<dbReference type="RefSeq" id="WP_354695074.1">
    <property type="nucleotide sequence ID" value="NZ_JAZHOG010000005.1"/>
</dbReference>
<dbReference type="GO" id="GO:0005829">
    <property type="term" value="C:cytosol"/>
    <property type="evidence" value="ECO:0007669"/>
    <property type="project" value="TreeGrafter"/>
</dbReference>
<dbReference type="InterPro" id="IPR050521">
    <property type="entry name" value="3-ketoacyl-CoA_Thiolase"/>
</dbReference>
<keyword evidence="3 5" id="KW-0012">Acyltransferase</keyword>
<sequence>MSNSTERKVAIVGGARTPFAKAGAQLKGYSALELATHSVDGALELTGLDPEQVDELAYGTVIVDPAVPHLAREVNFRSRLPADVRSLTLTDNCITGTSAIQSVYNSIVLGRADVGIAGGVDSMSNPPVMFTPEASRIFLDASRAKTLRDRLKVFSKLRPRHLKPWSYGIAEPSTGLTMGEHTEITVKEWGISREEQDEIAWRSHRNAHAATEDGRLKAEISPLGGFDRDLLIRPDTTLEALSRLRPVFDRSEKGTLTAGNSSPLTDGAAATVLMAEERARELGFEPLAFIRDFINVGISPDDGLLMGPGIAVPRLLERNGLSIDDIDIFEMHEAFAGQVASNLKAWEQGWKEPAIGRVDRERLNPLGSSIAVGHPFAATGARIATTLANELARRDARYGIISICGAGATAVAMLLERA</sequence>
<reference evidence="8 9" key="1">
    <citation type="submission" date="2024-02" db="EMBL/GenBank/DDBJ databases">
        <title>A novel Wenzhouxiangellaceae bacterium, isolated from coastal sediments.</title>
        <authorList>
            <person name="Du Z.-J."/>
            <person name="Ye Y.-Q."/>
            <person name="Zhang X.-Y."/>
        </authorList>
    </citation>
    <scope>NUCLEOTIDE SEQUENCE [LARGE SCALE GENOMIC DNA]</scope>
    <source>
        <strain evidence="8 9">CH-27</strain>
    </source>
</reference>
<dbReference type="NCBIfam" id="TIGR01930">
    <property type="entry name" value="AcCoA-C-Actrans"/>
    <property type="match status" value="1"/>
</dbReference>
<evidence type="ECO:0000256" key="3">
    <source>
        <dbReference type="ARBA" id="ARBA00023315"/>
    </source>
</evidence>
<keyword evidence="9" id="KW-1185">Reference proteome</keyword>
<organism evidence="8 9">
    <name type="scientific">Elongatibacter sediminis</name>
    <dbReference type="NCBI Taxonomy" id="3119006"/>
    <lineage>
        <taxon>Bacteria</taxon>
        <taxon>Pseudomonadati</taxon>
        <taxon>Pseudomonadota</taxon>
        <taxon>Gammaproteobacteria</taxon>
        <taxon>Chromatiales</taxon>
        <taxon>Wenzhouxiangellaceae</taxon>
        <taxon>Elongatibacter</taxon>
    </lineage>
</organism>
<evidence type="ECO:0000256" key="2">
    <source>
        <dbReference type="ARBA" id="ARBA00022679"/>
    </source>
</evidence>
<feature type="domain" description="Thiolase N-terminal" evidence="6">
    <location>
        <begin position="9"/>
        <end position="277"/>
    </location>
</feature>
<evidence type="ECO:0000256" key="4">
    <source>
        <dbReference type="PIRSR" id="PIRSR000429-1"/>
    </source>
</evidence>
<feature type="active site" description="Acyl-thioester intermediate" evidence="4">
    <location>
        <position position="93"/>
    </location>
</feature>
<dbReference type="InterPro" id="IPR002155">
    <property type="entry name" value="Thiolase"/>
</dbReference>
<evidence type="ECO:0000313" key="8">
    <source>
        <dbReference type="EMBL" id="MEJ8567750.1"/>
    </source>
</evidence>
<proteinExistence type="inferred from homology"/>
<dbReference type="AlphaFoldDB" id="A0AAW9RG05"/>
<dbReference type="Proteomes" id="UP001359886">
    <property type="component" value="Unassembled WGS sequence"/>
</dbReference>
<evidence type="ECO:0000259" key="7">
    <source>
        <dbReference type="Pfam" id="PF02803"/>
    </source>
</evidence>
<dbReference type="PIRSF" id="PIRSF000429">
    <property type="entry name" value="Ac-CoA_Ac_transf"/>
    <property type="match status" value="1"/>
</dbReference>
<dbReference type="EC" id="2.3.1.16" evidence="8"/>
<dbReference type="CDD" id="cd00751">
    <property type="entry name" value="thiolase"/>
    <property type="match status" value="1"/>
</dbReference>
<dbReference type="SUPFAM" id="SSF53901">
    <property type="entry name" value="Thiolase-like"/>
    <property type="match status" value="2"/>
</dbReference>
<evidence type="ECO:0000256" key="5">
    <source>
        <dbReference type="RuleBase" id="RU003557"/>
    </source>
</evidence>
<protein>
    <submittedName>
        <fullName evidence="8">Acetyl-CoA C-acyltransferase</fullName>
        <ecNumber evidence="8">2.3.1.16</ecNumber>
    </submittedName>
</protein>
<comment type="similarity">
    <text evidence="1 5">Belongs to the thiolase-like superfamily. Thiolase family.</text>
</comment>
<evidence type="ECO:0000313" key="9">
    <source>
        <dbReference type="Proteomes" id="UP001359886"/>
    </source>
</evidence>
<evidence type="ECO:0000259" key="6">
    <source>
        <dbReference type="Pfam" id="PF00108"/>
    </source>
</evidence>
<dbReference type="InterPro" id="IPR020617">
    <property type="entry name" value="Thiolase_C"/>
</dbReference>
<evidence type="ECO:0000256" key="1">
    <source>
        <dbReference type="ARBA" id="ARBA00010982"/>
    </source>
</evidence>
<dbReference type="InterPro" id="IPR020616">
    <property type="entry name" value="Thiolase_N"/>
</dbReference>